<evidence type="ECO:0000313" key="5">
    <source>
        <dbReference type="EMBL" id="KAG9274549.1"/>
    </source>
</evidence>
<feature type="region of interest" description="Disordered" evidence="2">
    <location>
        <begin position="97"/>
        <end position="116"/>
    </location>
</feature>
<dbReference type="Gene3D" id="2.40.50.40">
    <property type="match status" value="1"/>
</dbReference>
<dbReference type="SMART" id="SM00199">
    <property type="entry name" value="SCY"/>
    <property type="match status" value="1"/>
</dbReference>
<evidence type="ECO:0000259" key="4">
    <source>
        <dbReference type="SMART" id="SM00199"/>
    </source>
</evidence>
<dbReference type="GO" id="GO:0006955">
    <property type="term" value="P:immune response"/>
    <property type="evidence" value="ECO:0007669"/>
    <property type="project" value="InterPro"/>
</dbReference>
<accession>A0A8T2LS80</accession>
<feature type="chain" id="PRO_5041340447" evidence="3">
    <location>
        <begin position="25"/>
        <end position="116"/>
    </location>
</feature>
<dbReference type="SUPFAM" id="SSF54117">
    <property type="entry name" value="Interleukin 8-like chemokines"/>
    <property type="match status" value="1"/>
</dbReference>
<feature type="signal peptide" evidence="3">
    <location>
        <begin position="1"/>
        <end position="24"/>
    </location>
</feature>
<feature type="compositionally biased region" description="Polar residues" evidence="2">
    <location>
        <begin position="98"/>
        <end position="108"/>
    </location>
</feature>
<keyword evidence="3" id="KW-0732">Signal</keyword>
<comment type="caution">
    <text evidence="5">The sequence shown here is derived from an EMBL/GenBank/DDBJ whole genome shotgun (WGS) entry which is preliminary data.</text>
</comment>
<dbReference type="GO" id="GO:0005615">
    <property type="term" value="C:extracellular space"/>
    <property type="evidence" value="ECO:0007669"/>
    <property type="project" value="UniProtKB-KW"/>
</dbReference>
<keyword evidence="1" id="KW-0202">Cytokine</keyword>
<dbReference type="PANTHER" id="PTHR12015">
    <property type="entry name" value="SMALL INDUCIBLE CYTOKINE A"/>
    <property type="match status" value="1"/>
</dbReference>
<sequence>MNHSILAIAVLACVLFSMSEVSEGARSLLPPKCQCTEMQKTPIRIKRIQRFETIAVGPHCKTEQVIAVVKIKREFNVCVNPSDLWVQQAMAKFEPTKPTFTETNSTTMFPKKEEEK</sequence>
<protein>
    <submittedName>
        <fullName evidence="5">Interleukin-8-like</fullName>
    </submittedName>
</protein>
<dbReference type="InterPro" id="IPR039809">
    <property type="entry name" value="Chemokine_b/g/d"/>
</dbReference>
<evidence type="ECO:0000256" key="1">
    <source>
        <dbReference type="ARBA" id="ARBA00022514"/>
    </source>
</evidence>
<name>A0A8T2LS80_ASTMX</name>
<dbReference type="Pfam" id="PF00048">
    <property type="entry name" value="IL8"/>
    <property type="match status" value="1"/>
</dbReference>
<dbReference type="InterPro" id="IPR001811">
    <property type="entry name" value="Chemokine_IL8-like_dom"/>
</dbReference>
<evidence type="ECO:0000313" key="6">
    <source>
        <dbReference type="Proteomes" id="UP000752171"/>
    </source>
</evidence>
<dbReference type="InterPro" id="IPR036048">
    <property type="entry name" value="Interleukin_8-like_sf"/>
</dbReference>
<reference evidence="5 6" key="1">
    <citation type="submission" date="2021-07" db="EMBL/GenBank/DDBJ databases">
        <authorList>
            <person name="Imarazene B."/>
            <person name="Zahm M."/>
            <person name="Klopp C."/>
            <person name="Cabau C."/>
            <person name="Beille S."/>
            <person name="Jouanno E."/>
            <person name="Castinel A."/>
            <person name="Lluch J."/>
            <person name="Gil L."/>
            <person name="Kuchtly C."/>
            <person name="Lopez Roques C."/>
            <person name="Donnadieu C."/>
            <person name="Parrinello H."/>
            <person name="Journot L."/>
            <person name="Du K."/>
            <person name="Schartl M."/>
            <person name="Retaux S."/>
            <person name="Guiguen Y."/>
        </authorList>
    </citation>
    <scope>NUCLEOTIDE SEQUENCE [LARGE SCALE GENOMIC DNA]</scope>
    <source>
        <strain evidence="5">Pach_M1</strain>
        <tissue evidence="5">Testis</tissue>
    </source>
</reference>
<gene>
    <name evidence="5" type="primary">CXCL8</name>
    <name evidence="5" type="ORF">AMEX_G11480</name>
</gene>
<organism evidence="5 6">
    <name type="scientific">Astyanax mexicanus</name>
    <name type="common">Blind cave fish</name>
    <name type="synonym">Astyanax fasciatus mexicanus</name>
    <dbReference type="NCBI Taxonomy" id="7994"/>
    <lineage>
        <taxon>Eukaryota</taxon>
        <taxon>Metazoa</taxon>
        <taxon>Chordata</taxon>
        <taxon>Craniata</taxon>
        <taxon>Vertebrata</taxon>
        <taxon>Euteleostomi</taxon>
        <taxon>Actinopterygii</taxon>
        <taxon>Neopterygii</taxon>
        <taxon>Teleostei</taxon>
        <taxon>Ostariophysi</taxon>
        <taxon>Characiformes</taxon>
        <taxon>Characoidei</taxon>
        <taxon>Acestrorhamphidae</taxon>
        <taxon>Acestrorhamphinae</taxon>
        <taxon>Astyanax</taxon>
    </lineage>
</organism>
<dbReference type="Proteomes" id="UP000752171">
    <property type="component" value="Unassembled WGS sequence"/>
</dbReference>
<dbReference type="KEGG" id="amex:103036419"/>
<dbReference type="AlphaFoldDB" id="A0A8T2LS80"/>
<evidence type="ECO:0000256" key="3">
    <source>
        <dbReference type="SAM" id="SignalP"/>
    </source>
</evidence>
<dbReference type="EMBL" id="JAICCE010000008">
    <property type="protein sequence ID" value="KAG9274549.1"/>
    <property type="molecule type" value="Genomic_DNA"/>
</dbReference>
<dbReference type="GO" id="GO:0008009">
    <property type="term" value="F:chemokine activity"/>
    <property type="evidence" value="ECO:0007669"/>
    <property type="project" value="InterPro"/>
</dbReference>
<evidence type="ECO:0000256" key="2">
    <source>
        <dbReference type="SAM" id="MobiDB-lite"/>
    </source>
</evidence>
<feature type="domain" description="Chemokine interleukin-8-like" evidence="4">
    <location>
        <begin position="30"/>
        <end position="93"/>
    </location>
</feature>
<proteinExistence type="predicted"/>